<name>A0A212QBZ0_RHOAC</name>
<accession>A0A212QBZ0</accession>
<keyword evidence="3" id="KW-1185">Reference proteome</keyword>
<evidence type="ECO:0000313" key="2">
    <source>
        <dbReference type="EMBL" id="SNB56921.1"/>
    </source>
</evidence>
<evidence type="ECO:0000256" key="1">
    <source>
        <dbReference type="SAM" id="SignalP"/>
    </source>
</evidence>
<dbReference type="Proteomes" id="UP000198418">
    <property type="component" value="Unassembled WGS sequence"/>
</dbReference>
<feature type="chain" id="PRO_5012668253" description="Homogentisate 1,2-dioxygenase" evidence="1">
    <location>
        <begin position="21"/>
        <end position="178"/>
    </location>
</feature>
<dbReference type="EMBL" id="FYDG01000001">
    <property type="protein sequence ID" value="SNB56921.1"/>
    <property type="molecule type" value="Genomic_DNA"/>
</dbReference>
<dbReference type="AlphaFoldDB" id="A0A212QBZ0"/>
<sequence>MLRFPFGFVVLVCLASPALAQPAPAQETQAPQCPQDAAPLPAELSAWTAPNPMTAATRPEELSRAELKPGVAVKAALAHTPEVNYLARPTKPGGGVAYGGLFHIAIAEPGTYRVALGNASWVDVIKDGGKIESSAHGGGPACSGVRKMVDYPMQAGDYVVQLSAGADAQTGVLVVKLP</sequence>
<evidence type="ECO:0008006" key="4">
    <source>
        <dbReference type="Google" id="ProtNLM"/>
    </source>
</evidence>
<keyword evidence="1" id="KW-0732">Signal</keyword>
<protein>
    <recommendedName>
        <fullName evidence="4">Homogentisate 1,2-dioxygenase</fullName>
    </recommendedName>
</protein>
<gene>
    <name evidence="2" type="ORF">SAMN06265338_101528</name>
</gene>
<reference evidence="3" key="1">
    <citation type="submission" date="2017-06" db="EMBL/GenBank/DDBJ databases">
        <authorList>
            <person name="Varghese N."/>
            <person name="Submissions S."/>
        </authorList>
    </citation>
    <scope>NUCLEOTIDE SEQUENCE [LARGE SCALE GENOMIC DNA]</scope>
    <source>
        <strain evidence="3">DSM 137</strain>
    </source>
</reference>
<organism evidence="2 3">
    <name type="scientific">Rhodoblastus acidophilus</name>
    <name type="common">Rhodopseudomonas acidophila</name>
    <dbReference type="NCBI Taxonomy" id="1074"/>
    <lineage>
        <taxon>Bacteria</taxon>
        <taxon>Pseudomonadati</taxon>
        <taxon>Pseudomonadota</taxon>
        <taxon>Alphaproteobacteria</taxon>
        <taxon>Hyphomicrobiales</taxon>
        <taxon>Rhodoblastaceae</taxon>
        <taxon>Rhodoblastus</taxon>
    </lineage>
</organism>
<proteinExistence type="predicted"/>
<feature type="signal peptide" evidence="1">
    <location>
        <begin position="1"/>
        <end position="20"/>
    </location>
</feature>
<evidence type="ECO:0000313" key="3">
    <source>
        <dbReference type="Proteomes" id="UP000198418"/>
    </source>
</evidence>